<proteinExistence type="predicted"/>
<gene>
    <name evidence="2" type="ORF">SAMN05216207_10833</name>
</gene>
<sequence>MISVVANVVVFVSLGIITVVIGVWGRRNAGHLVPASLPTQDRAKRERTLRRGAWACQIVGTLFVVAGVTTTLLG</sequence>
<keyword evidence="1" id="KW-1133">Transmembrane helix</keyword>
<protein>
    <submittedName>
        <fullName evidence="2">Uncharacterized protein</fullName>
    </submittedName>
</protein>
<keyword evidence="1" id="KW-0472">Membrane</keyword>
<dbReference type="AlphaFoldDB" id="A0A1I5I2I7"/>
<organism evidence="2 3">
    <name type="scientific">Pseudonocardia ammonioxydans</name>
    <dbReference type="NCBI Taxonomy" id="260086"/>
    <lineage>
        <taxon>Bacteria</taxon>
        <taxon>Bacillati</taxon>
        <taxon>Actinomycetota</taxon>
        <taxon>Actinomycetes</taxon>
        <taxon>Pseudonocardiales</taxon>
        <taxon>Pseudonocardiaceae</taxon>
        <taxon>Pseudonocardia</taxon>
    </lineage>
</organism>
<dbReference type="EMBL" id="FOUY01000083">
    <property type="protein sequence ID" value="SFO54326.1"/>
    <property type="molecule type" value="Genomic_DNA"/>
</dbReference>
<feature type="transmembrane region" description="Helical" evidence="1">
    <location>
        <begin position="6"/>
        <end position="24"/>
    </location>
</feature>
<keyword evidence="3" id="KW-1185">Reference proteome</keyword>
<dbReference type="Proteomes" id="UP000199614">
    <property type="component" value="Unassembled WGS sequence"/>
</dbReference>
<evidence type="ECO:0000313" key="2">
    <source>
        <dbReference type="EMBL" id="SFO54326.1"/>
    </source>
</evidence>
<name>A0A1I5I2I7_PSUAM</name>
<keyword evidence="1" id="KW-0812">Transmembrane</keyword>
<reference evidence="2 3" key="1">
    <citation type="submission" date="2016-10" db="EMBL/GenBank/DDBJ databases">
        <authorList>
            <person name="de Groot N.N."/>
        </authorList>
    </citation>
    <scope>NUCLEOTIDE SEQUENCE [LARGE SCALE GENOMIC DNA]</scope>
    <source>
        <strain evidence="2 3">CGMCC 4.1877</strain>
    </source>
</reference>
<dbReference type="OrthoDB" id="3630281at2"/>
<accession>A0A1I5I2I7</accession>
<dbReference type="STRING" id="260086.SAMN05216207_10833"/>
<evidence type="ECO:0000256" key="1">
    <source>
        <dbReference type="SAM" id="Phobius"/>
    </source>
</evidence>
<evidence type="ECO:0000313" key="3">
    <source>
        <dbReference type="Proteomes" id="UP000199614"/>
    </source>
</evidence>
<feature type="transmembrane region" description="Helical" evidence="1">
    <location>
        <begin position="52"/>
        <end position="73"/>
    </location>
</feature>